<reference evidence="2" key="3">
    <citation type="submission" date="2011-03" db="EMBL/GenBank/DDBJ databases">
        <title>Annotation of Magnaporthe poae ATCC 64411.</title>
        <authorList>
            <person name="Ma L.-J."/>
            <person name="Dead R."/>
            <person name="Young S.K."/>
            <person name="Zeng Q."/>
            <person name="Gargeya S."/>
            <person name="Fitzgerald M."/>
            <person name="Haas B."/>
            <person name="Abouelleil A."/>
            <person name="Alvarado L."/>
            <person name="Arachchi H.M."/>
            <person name="Berlin A."/>
            <person name="Brown A."/>
            <person name="Chapman S.B."/>
            <person name="Chen Z."/>
            <person name="Dunbar C."/>
            <person name="Freedman E."/>
            <person name="Gearin G."/>
            <person name="Gellesch M."/>
            <person name="Goldberg J."/>
            <person name="Griggs A."/>
            <person name="Gujja S."/>
            <person name="Heiman D."/>
            <person name="Howarth C."/>
            <person name="Larson L."/>
            <person name="Lui A."/>
            <person name="MacDonald P.J.P."/>
            <person name="Mehta T."/>
            <person name="Montmayeur A."/>
            <person name="Murphy C."/>
            <person name="Neiman D."/>
            <person name="Pearson M."/>
            <person name="Priest M."/>
            <person name="Roberts A."/>
            <person name="Saif S."/>
            <person name="Shea T."/>
            <person name="Shenoy N."/>
            <person name="Sisk P."/>
            <person name="Stolte C."/>
            <person name="Sykes S."/>
            <person name="Yandava C."/>
            <person name="Wortman J."/>
            <person name="Nusbaum C."/>
            <person name="Birren B."/>
        </authorList>
    </citation>
    <scope>NUCLEOTIDE SEQUENCE</scope>
    <source>
        <strain evidence="2">ATCC 64411</strain>
    </source>
</reference>
<feature type="region of interest" description="Disordered" evidence="1">
    <location>
        <begin position="1"/>
        <end position="34"/>
    </location>
</feature>
<reference evidence="4" key="2">
    <citation type="submission" date="2010-05" db="EMBL/GenBank/DDBJ databases">
        <title>The genome sequence of Magnaporthe poae strain ATCC 64411.</title>
        <authorList>
            <person name="Ma L.-J."/>
            <person name="Dead R."/>
            <person name="Young S."/>
            <person name="Zeng Q."/>
            <person name="Koehrsen M."/>
            <person name="Alvarado L."/>
            <person name="Berlin A."/>
            <person name="Chapman S.B."/>
            <person name="Chen Z."/>
            <person name="Freedman E."/>
            <person name="Gellesch M."/>
            <person name="Goldberg J."/>
            <person name="Griggs A."/>
            <person name="Gujja S."/>
            <person name="Heilman E.R."/>
            <person name="Heiman D."/>
            <person name="Hepburn T."/>
            <person name="Howarth C."/>
            <person name="Jen D."/>
            <person name="Larson L."/>
            <person name="Mehta T."/>
            <person name="Neiman D."/>
            <person name="Pearson M."/>
            <person name="Roberts A."/>
            <person name="Saif S."/>
            <person name="Shea T."/>
            <person name="Shenoy N."/>
            <person name="Sisk P."/>
            <person name="Stolte C."/>
            <person name="Sykes S."/>
            <person name="Walk T."/>
            <person name="White J."/>
            <person name="Yandava C."/>
            <person name="Haas B."/>
            <person name="Nusbaum C."/>
            <person name="Birren B."/>
        </authorList>
    </citation>
    <scope>NUCLEOTIDE SEQUENCE [LARGE SCALE GENOMIC DNA]</scope>
    <source>
        <strain evidence="4">ATCC 64411 / 73-15</strain>
    </source>
</reference>
<dbReference type="EnsemblFungi" id="MAPG_07642T0">
    <property type="protein sequence ID" value="MAPG_07642T0"/>
    <property type="gene ID" value="MAPG_07642"/>
</dbReference>
<reference evidence="3" key="5">
    <citation type="submission" date="2015-06" db="UniProtKB">
        <authorList>
            <consortium name="EnsemblFungi"/>
        </authorList>
    </citation>
    <scope>IDENTIFICATION</scope>
    <source>
        <strain evidence="3">ATCC 64411</strain>
    </source>
</reference>
<name>A0A0C4E577_MAGP6</name>
<evidence type="ECO:0000313" key="4">
    <source>
        <dbReference type="Proteomes" id="UP000011715"/>
    </source>
</evidence>
<dbReference type="Proteomes" id="UP000011715">
    <property type="component" value="Unassembled WGS sequence"/>
</dbReference>
<reference evidence="3" key="4">
    <citation type="journal article" date="2015" name="G3 (Bethesda)">
        <title>Genome sequences of three phytopathogenic species of the Magnaporthaceae family of fungi.</title>
        <authorList>
            <person name="Okagaki L.H."/>
            <person name="Nunes C.C."/>
            <person name="Sailsbery J."/>
            <person name="Clay B."/>
            <person name="Brown D."/>
            <person name="John T."/>
            <person name="Oh Y."/>
            <person name="Young N."/>
            <person name="Fitzgerald M."/>
            <person name="Haas B.J."/>
            <person name="Zeng Q."/>
            <person name="Young S."/>
            <person name="Adiconis X."/>
            <person name="Fan L."/>
            <person name="Levin J.Z."/>
            <person name="Mitchell T.K."/>
            <person name="Okubara P.A."/>
            <person name="Farman M.L."/>
            <person name="Kohn L.M."/>
            <person name="Birren B."/>
            <person name="Ma L.-J."/>
            <person name="Dean R.A."/>
        </authorList>
    </citation>
    <scope>NUCLEOTIDE SEQUENCE</scope>
    <source>
        <strain evidence="3">ATCC 64411 / 73-15</strain>
    </source>
</reference>
<evidence type="ECO:0000313" key="3">
    <source>
        <dbReference type="EnsemblFungi" id="MAPG_07642T0"/>
    </source>
</evidence>
<dbReference type="AlphaFoldDB" id="A0A0C4E577"/>
<protein>
    <submittedName>
        <fullName evidence="2 3">Uncharacterized protein</fullName>
    </submittedName>
</protein>
<gene>
    <name evidence="2" type="ORF">MAPG_07642</name>
</gene>
<dbReference type="VEuPathDB" id="FungiDB:MAPG_07642"/>
<accession>A0A0C4E577</accession>
<evidence type="ECO:0000256" key="1">
    <source>
        <dbReference type="SAM" id="MobiDB-lite"/>
    </source>
</evidence>
<evidence type="ECO:0000313" key="2">
    <source>
        <dbReference type="EMBL" id="KLU88657.1"/>
    </source>
</evidence>
<keyword evidence="4" id="KW-1185">Reference proteome</keyword>
<organism evidence="3 4">
    <name type="scientific">Magnaporthiopsis poae (strain ATCC 64411 / 73-15)</name>
    <name type="common">Kentucky bluegrass fungus</name>
    <name type="synonym">Magnaporthe poae</name>
    <dbReference type="NCBI Taxonomy" id="644358"/>
    <lineage>
        <taxon>Eukaryota</taxon>
        <taxon>Fungi</taxon>
        <taxon>Dikarya</taxon>
        <taxon>Ascomycota</taxon>
        <taxon>Pezizomycotina</taxon>
        <taxon>Sordariomycetes</taxon>
        <taxon>Sordariomycetidae</taxon>
        <taxon>Magnaporthales</taxon>
        <taxon>Magnaporthaceae</taxon>
        <taxon>Magnaporthiopsis</taxon>
    </lineage>
</organism>
<dbReference type="EMBL" id="GL876971">
    <property type="protein sequence ID" value="KLU88657.1"/>
    <property type="molecule type" value="Genomic_DNA"/>
</dbReference>
<sequence>MSTTQLEERRRHRVSAPTRSPQPPNPARRATARGSRMKFWPALRQQPRTHVLPATCDSKLLLELGSRAGACPSLLPPVSSLRLADLEEVPGRGQRQCTPATNTAVPLPALQFPNAARFCARRFGYRTLTNLSTARARARNGPMTD</sequence>
<reference evidence="2" key="1">
    <citation type="submission" date="2010-05" db="EMBL/GenBank/DDBJ databases">
        <title>The Genome Sequence of Magnaporthe poae strain ATCC 64411.</title>
        <authorList>
            <consortium name="The Broad Institute Genome Sequencing Platform"/>
            <consortium name="Broad Institute Genome Sequencing Center for Infectious Disease"/>
            <person name="Ma L.-J."/>
            <person name="Dead R."/>
            <person name="Young S."/>
            <person name="Zeng Q."/>
            <person name="Koehrsen M."/>
            <person name="Alvarado L."/>
            <person name="Berlin A."/>
            <person name="Chapman S.B."/>
            <person name="Chen Z."/>
            <person name="Freedman E."/>
            <person name="Gellesch M."/>
            <person name="Goldberg J."/>
            <person name="Griggs A."/>
            <person name="Gujja S."/>
            <person name="Heilman E.R."/>
            <person name="Heiman D."/>
            <person name="Hepburn T."/>
            <person name="Howarth C."/>
            <person name="Jen D."/>
            <person name="Larson L."/>
            <person name="Mehta T."/>
            <person name="Neiman D."/>
            <person name="Pearson M."/>
            <person name="Roberts A."/>
            <person name="Saif S."/>
            <person name="Shea T."/>
            <person name="Shenoy N."/>
            <person name="Sisk P."/>
            <person name="Stolte C."/>
            <person name="Sykes S."/>
            <person name="Walk T."/>
            <person name="White J."/>
            <person name="Yandava C."/>
            <person name="Haas B."/>
            <person name="Nusbaum C."/>
            <person name="Birren B."/>
        </authorList>
    </citation>
    <scope>NUCLEOTIDE SEQUENCE</scope>
    <source>
        <strain evidence="2">ATCC 64411</strain>
    </source>
</reference>
<proteinExistence type="predicted"/>
<dbReference type="EMBL" id="ADBL01001849">
    <property type="status" value="NOT_ANNOTATED_CDS"/>
    <property type="molecule type" value="Genomic_DNA"/>
</dbReference>